<dbReference type="PROSITE" id="PS50016">
    <property type="entry name" value="ZF_PHD_2"/>
    <property type="match status" value="2"/>
</dbReference>
<feature type="domain" description="JmjN" evidence="17">
    <location>
        <begin position="177"/>
        <end position="218"/>
    </location>
</feature>
<feature type="compositionally biased region" description="Polar residues" evidence="14">
    <location>
        <begin position="30"/>
        <end position="40"/>
    </location>
</feature>
<dbReference type="GO" id="GO:0003677">
    <property type="term" value="F:DNA binding"/>
    <property type="evidence" value="ECO:0007669"/>
    <property type="project" value="InterPro"/>
</dbReference>
<dbReference type="PROSITE" id="PS51183">
    <property type="entry name" value="JMJN"/>
    <property type="match status" value="1"/>
</dbReference>
<dbReference type="GO" id="GO:0034647">
    <property type="term" value="F:histone H3K4me/H3K4me2/H3K4me3 demethylase activity"/>
    <property type="evidence" value="ECO:0007669"/>
    <property type="project" value="UniProtKB-EC"/>
</dbReference>
<feature type="domain" description="PHD-type" evidence="15">
    <location>
        <begin position="1532"/>
        <end position="1584"/>
    </location>
</feature>
<dbReference type="GO" id="GO:0032259">
    <property type="term" value="P:methylation"/>
    <property type="evidence" value="ECO:0007669"/>
    <property type="project" value="UniProtKB-KW"/>
</dbReference>
<comment type="cofactor">
    <cofactor evidence="1">
        <name>Fe(2+)</name>
        <dbReference type="ChEBI" id="CHEBI:29033"/>
    </cofactor>
</comment>
<dbReference type="InterPro" id="IPR003349">
    <property type="entry name" value="JmjN"/>
</dbReference>
<dbReference type="InterPro" id="IPR019786">
    <property type="entry name" value="Zinc_finger_PHD-type_CS"/>
</dbReference>
<evidence type="ECO:0000256" key="11">
    <source>
        <dbReference type="ARBA" id="ARBA00023242"/>
    </source>
</evidence>
<keyword evidence="8" id="KW-0862">Zinc</keyword>
<dbReference type="CDD" id="cd15525">
    <property type="entry name" value="PHD_UHRF1_2"/>
    <property type="match status" value="1"/>
</dbReference>
<dbReference type="SMART" id="SM00249">
    <property type="entry name" value="PHD"/>
    <property type="match status" value="3"/>
</dbReference>
<dbReference type="GO" id="GO:0008168">
    <property type="term" value="F:methyltransferase activity"/>
    <property type="evidence" value="ECO:0007669"/>
    <property type="project" value="UniProtKB-KW"/>
</dbReference>
<comment type="subcellular location">
    <subcellularLocation>
        <location evidence="2">Nucleus</location>
    </subcellularLocation>
</comment>
<evidence type="ECO:0000256" key="6">
    <source>
        <dbReference type="ARBA" id="ARBA00022737"/>
    </source>
</evidence>
<keyword evidence="5" id="KW-0479">Metal-binding</keyword>
<dbReference type="InterPro" id="IPR013637">
    <property type="entry name" value="Lys_sp_deMease-like_dom"/>
</dbReference>
<dbReference type="CDD" id="cd15489">
    <property type="entry name" value="PHD_SF"/>
    <property type="match status" value="1"/>
</dbReference>
<dbReference type="PROSITE" id="PS51011">
    <property type="entry name" value="ARID"/>
    <property type="match status" value="1"/>
</dbReference>
<feature type="compositionally biased region" description="Polar residues" evidence="14">
    <location>
        <begin position="59"/>
        <end position="69"/>
    </location>
</feature>
<evidence type="ECO:0000259" key="18">
    <source>
        <dbReference type="PROSITE" id="PS51184"/>
    </source>
</evidence>
<dbReference type="Pfam" id="PF02373">
    <property type="entry name" value="JmjC"/>
    <property type="match status" value="1"/>
</dbReference>
<feature type="domain" description="PHD-type" evidence="15">
    <location>
        <begin position="485"/>
        <end position="536"/>
    </location>
</feature>
<evidence type="ECO:0000256" key="10">
    <source>
        <dbReference type="ARBA" id="ARBA00023004"/>
    </source>
</evidence>
<evidence type="ECO:0000259" key="17">
    <source>
        <dbReference type="PROSITE" id="PS51183"/>
    </source>
</evidence>
<dbReference type="InterPro" id="IPR004198">
    <property type="entry name" value="Znf_C5HC2"/>
</dbReference>
<evidence type="ECO:0000259" key="16">
    <source>
        <dbReference type="PROSITE" id="PS51011"/>
    </source>
</evidence>
<dbReference type="Pfam" id="PF02375">
    <property type="entry name" value="JmjN"/>
    <property type="match status" value="1"/>
</dbReference>
<dbReference type="GO" id="GO:0008270">
    <property type="term" value="F:zinc ion binding"/>
    <property type="evidence" value="ECO:0007669"/>
    <property type="project" value="UniProtKB-KW"/>
</dbReference>
<dbReference type="EC" id="1.14.11.67" evidence="4"/>
<evidence type="ECO:0000256" key="4">
    <source>
        <dbReference type="ARBA" id="ARBA00012902"/>
    </source>
</evidence>
<feature type="region of interest" description="Disordered" evidence="14">
    <location>
        <begin position="577"/>
        <end position="596"/>
    </location>
</feature>
<evidence type="ECO:0000256" key="12">
    <source>
        <dbReference type="ARBA" id="ARBA00048734"/>
    </source>
</evidence>
<reference evidence="19 20" key="1">
    <citation type="submission" date="2017-06" db="EMBL/GenBank/DDBJ databases">
        <title>Global population genomics of the pathogenic fungus Cryptococcus neoformans var. grubii.</title>
        <authorList>
            <person name="Cuomo C."/>
            <person name="Litvintseva A."/>
            <person name="Chen Y."/>
            <person name="Young S."/>
            <person name="Zeng Q."/>
            <person name="Chapman S."/>
            <person name="Gujja S."/>
            <person name="Saif S."/>
            <person name="Birren B."/>
        </authorList>
    </citation>
    <scope>NUCLEOTIDE SEQUENCE [LARGE SCALE GENOMIC DNA]</scope>
    <source>
        <strain evidence="19 20">Tu259-1</strain>
    </source>
</reference>
<feature type="domain" description="ARID" evidence="16">
    <location>
        <begin position="242"/>
        <end position="331"/>
    </location>
</feature>
<gene>
    <name evidence="19" type="ORF">C361_02995</name>
</gene>
<evidence type="ECO:0000256" key="13">
    <source>
        <dbReference type="PROSITE-ProRule" id="PRU00146"/>
    </source>
</evidence>
<feature type="region of interest" description="Disordered" evidence="14">
    <location>
        <begin position="155"/>
        <end position="175"/>
    </location>
</feature>
<dbReference type="SUPFAM" id="SSF46774">
    <property type="entry name" value="ARID-like"/>
    <property type="match status" value="1"/>
</dbReference>
<dbReference type="SMART" id="SM00545">
    <property type="entry name" value="JmjN"/>
    <property type="match status" value="1"/>
</dbReference>
<dbReference type="Gene3D" id="3.30.40.10">
    <property type="entry name" value="Zinc/RING finger domain, C3HC4 (zinc finger)"/>
    <property type="match status" value="2"/>
</dbReference>
<dbReference type="Gene3D" id="2.60.120.650">
    <property type="entry name" value="Cupin"/>
    <property type="match status" value="2"/>
</dbReference>
<keyword evidence="7 13" id="KW-0863">Zinc-finger</keyword>
<keyword evidence="10" id="KW-0408">Iron</keyword>
<dbReference type="Pfam" id="PF00628">
    <property type="entry name" value="PHD"/>
    <property type="match status" value="1"/>
</dbReference>
<keyword evidence="9" id="KW-0560">Oxidoreductase</keyword>
<comment type="similarity">
    <text evidence="3">Belongs to the JARID1 histone demethylase family.</text>
</comment>
<keyword evidence="19" id="KW-0489">Methyltransferase</keyword>
<dbReference type="SMART" id="SM00501">
    <property type="entry name" value="BRIGHT"/>
    <property type="match status" value="1"/>
</dbReference>
<dbReference type="InterPro" id="IPR003347">
    <property type="entry name" value="JmjC_dom"/>
</dbReference>
<dbReference type="EMBL" id="AMKT01000040">
    <property type="protein sequence ID" value="OXG22336.1"/>
    <property type="molecule type" value="Genomic_DNA"/>
</dbReference>
<dbReference type="InterPro" id="IPR048615">
    <property type="entry name" value="KDM5_C-hel"/>
</dbReference>
<dbReference type="PROSITE" id="PS01359">
    <property type="entry name" value="ZF_PHD_1"/>
    <property type="match status" value="2"/>
</dbReference>
<protein>
    <recommendedName>
        <fullName evidence="4">[histone H3]-trimethyl-L-lysine(4) demethylase</fullName>
        <ecNumber evidence="4">1.14.11.67</ecNumber>
    </recommendedName>
</protein>
<feature type="compositionally biased region" description="Low complexity" evidence="14">
    <location>
        <begin position="427"/>
        <end position="444"/>
    </location>
</feature>
<feature type="compositionally biased region" description="Basic and acidic residues" evidence="14">
    <location>
        <begin position="79"/>
        <end position="96"/>
    </location>
</feature>
<evidence type="ECO:0000259" key="15">
    <source>
        <dbReference type="PROSITE" id="PS50016"/>
    </source>
</evidence>
<dbReference type="GO" id="GO:0006355">
    <property type="term" value="P:regulation of DNA-templated transcription"/>
    <property type="evidence" value="ECO:0007669"/>
    <property type="project" value="TreeGrafter"/>
</dbReference>
<feature type="compositionally biased region" description="Polar residues" evidence="14">
    <location>
        <begin position="1"/>
        <end position="10"/>
    </location>
</feature>
<feature type="compositionally biased region" description="Basic and acidic residues" evidence="14">
    <location>
        <begin position="1020"/>
        <end position="1035"/>
    </location>
</feature>
<feature type="compositionally biased region" description="Acidic residues" evidence="14">
    <location>
        <begin position="455"/>
        <end position="466"/>
    </location>
</feature>
<comment type="caution">
    <text evidence="19">The sequence shown here is derived from an EMBL/GenBank/DDBJ whole genome shotgun (WGS) entry which is preliminary data.</text>
</comment>
<keyword evidence="6" id="KW-0677">Repeat</keyword>
<evidence type="ECO:0000256" key="8">
    <source>
        <dbReference type="ARBA" id="ARBA00022833"/>
    </source>
</evidence>
<feature type="domain" description="JmjC" evidence="18">
    <location>
        <begin position="650"/>
        <end position="816"/>
    </location>
</feature>
<dbReference type="InterPro" id="IPR013083">
    <property type="entry name" value="Znf_RING/FYVE/PHD"/>
</dbReference>
<feature type="region of interest" description="Disordered" evidence="14">
    <location>
        <begin position="340"/>
        <end position="370"/>
    </location>
</feature>
<dbReference type="InterPro" id="IPR036431">
    <property type="entry name" value="ARID_dom_sf"/>
</dbReference>
<organism evidence="19 20">
    <name type="scientific">Cryptococcus neoformans Tu259-1</name>
    <dbReference type="NCBI Taxonomy" id="1230072"/>
    <lineage>
        <taxon>Eukaryota</taxon>
        <taxon>Fungi</taxon>
        <taxon>Dikarya</taxon>
        <taxon>Basidiomycota</taxon>
        <taxon>Agaricomycotina</taxon>
        <taxon>Tremellomycetes</taxon>
        <taxon>Tremellales</taxon>
        <taxon>Cryptococcaceae</taxon>
        <taxon>Cryptococcus</taxon>
        <taxon>Cryptococcus neoformans species complex</taxon>
    </lineage>
</organism>
<dbReference type="SUPFAM" id="SSF51197">
    <property type="entry name" value="Clavaminate synthase-like"/>
    <property type="match status" value="1"/>
</dbReference>
<keyword evidence="11" id="KW-0539">Nucleus</keyword>
<dbReference type="InterPro" id="IPR011011">
    <property type="entry name" value="Znf_FYVE_PHD"/>
</dbReference>
<keyword evidence="19" id="KW-0808">Transferase</keyword>
<evidence type="ECO:0000256" key="7">
    <source>
        <dbReference type="ARBA" id="ARBA00022771"/>
    </source>
</evidence>
<dbReference type="FunFam" id="2.60.120.650:FF:000035">
    <property type="entry name" value="PHD transcription factor Rum1"/>
    <property type="match status" value="1"/>
</dbReference>
<dbReference type="InterPro" id="IPR019787">
    <property type="entry name" value="Znf_PHD-finger"/>
</dbReference>
<evidence type="ECO:0000313" key="19">
    <source>
        <dbReference type="EMBL" id="OXG22336.1"/>
    </source>
</evidence>
<evidence type="ECO:0000256" key="1">
    <source>
        <dbReference type="ARBA" id="ARBA00001954"/>
    </source>
</evidence>
<dbReference type="SMART" id="SM01014">
    <property type="entry name" value="ARID"/>
    <property type="match status" value="1"/>
</dbReference>
<evidence type="ECO:0000256" key="3">
    <source>
        <dbReference type="ARBA" id="ARBA00006801"/>
    </source>
</evidence>
<comment type="catalytic activity">
    <reaction evidence="12">
        <text>N(6),N(6),N(6)-trimethyl-L-lysyl(4)-[histone H3] + 3 2-oxoglutarate + 3 O2 = L-lysyl(4)-[histone H3] + 3 formaldehyde + 3 succinate + 3 CO2</text>
        <dbReference type="Rhea" id="RHEA:60208"/>
        <dbReference type="Rhea" id="RHEA-COMP:15537"/>
        <dbReference type="Rhea" id="RHEA-COMP:15547"/>
        <dbReference type="ChEBI" id="CHEBI:15379"/>
        <dbReference type="ChEBI" id="CHEBI:16526"/>
        <dbReference type="ChEBI" id="CHEBI:16810"/>
        <dbReference type="ChEBI" id="CHEBI:16842"/>
        <dbReference type="ChEBI" id="CHEBI:29969"/>
        <dbReference type="ChEBI" id="CHEBI:30031"/>
        <dbReference type="ChEBI" id="CHEBI:61961"/>
        <dbReference type="EC" id="1.14.11.67"/>
    </reaction>
</comment>
<name>A0A854QE87_CRYNE</name>
<evidence type="ECO:0000256" key="14">
    <source>
        <dbReference type="SAM" id="MobiDB-lite"/>
    </source>
</evidence>
<dbReference type="Proteomes" id="UP000199727">
    <property type="component" value="Unassembled WGS sequence"/>
</dbReference>
<dbReference type="GO" id="GO:0000785">
    <property type="term" value="C:chromatin"/>
    <property type="evidence" value="ECO:0007669"/>
    <property type="project" value="TreeGrafter"/>
</dbReference>
<feature type="compositionally biased region" description="Polar residues" evidence="14">
    <location>
        <begin position="577"/>
        <end position="587"/>
    </location>
</feature>
<dbReference type="OrthoDB" id="1678912at2759"/>
<feature type="region of interest" description="Disordered" evidence="14">
    <location>
        <begin position="1"/>
        <end position="96"/>
    </location>
</feature>
<feature type="region of interest" description="Disordered" evidence="14">
    <location>
        <begin position="425"/>
        <end position="469"/>
    </location>
</feature>
<dbReference type="Pfam" id="PF21323">
    <property type="entry name" value="KDM5_C-hel"/>
    <property type="match status" value="1"/>
</dbReference>
<dbReference type="PANTHER" id="PTHR10694">
    <property type="entry name" value="LYSINE-SPECIFIC DEMETHYLASE"/>
    <property type="match status" value="1"/>
</dbReference>
<evidence type="ECO:0000256" key="2">
    <source>
        <dbReference type="ARBA" id="ARBA00004123"/>
    </source>
</evidence>
<dbReference type="SMART" id="SM00558">
    <property type="entry name" value="JmjC"/>
    <property type="match status" value="1"/>
</dbReference>
<feature type="region of interest" description="Disordered" evidence="14">
    <location>
        <begin position="1009"/>
        <end position="1047"/>
    </location>
</feature>
<dbReference type="InterPro" id="IPR001606">
    <property type="entry name" value="ARID_dom"/>
</dbReference>
<dbReference type="Pfam" id="PF01388">
    <property type="entry name" value="ARID"/>
    <property type="match status" value="1"/>
</dbReference>
<accession>A0A854QE87</accession>
<sequence length="1859" mass="208242">MLPSSQQTTVAGPLPATPDQLSLRRRHPSSKQGTPRNLDSPSRCKPSPSEPARRGKPTFFSSMHFSQALPQPIPSMIPDEPRSELQRSQRRSKVEALTKIDRTGTPIQSAAGPAATSFVPHTIQKSTSSPSAPHYLRNPLHRPKVFNQPFSIDSVRTKAPRHPHPRTEPRLFGLEDCPTFYPTPEQFKDPMAYIDSIAQQGKKYGMCKVVPPEGWHMPFRLETETFRFKARLQRLNQLEAASRAKLNFLEQLSMYHMQQGDSKIHIPLIDRQPLDLWKLRREVNRSGGNLELDRTKGWSKITETLGHKPSWTPHVRAAYMNIVLPFDNWAVRAKSASVSPLARLNPRTSGSPSKPPPPFVNDNFSASPVKQGRGISRMDITPYHPTLKIRSNGMPFVSPPDNGRPLSKRASVNCGSALADAIEIDQPSSLSTAPSATPNTPTTLRINVPGFSDLEGSDSELSDEDSALSSPSIRKALSEAEYQKGEVCEICKAEHDADKILLCDGCDRGFHIYCLDPPLASVPTNEEWYCTSCLLSQGEDFGFEEGDEHSVASFQARDAAFSYAWWNRHVQHNSSWTSINEAQPTDNGDSERIKPRQLGKVTVSEDDVEREFWRLTESSLDTVDVEYGADIHSTSHGSAGPTLETHPLDPYSRDPWNLNNISILPDSLLRYIKSDISGMTVPWIYIGMMFSTFCWHNEDHYTYSINYMYWGETKTWYGIPGSDAEKFETAIKSEAPDLFEQQPGLLFQLITMMNPGRLSDAGVKVVACDQRPNEFVITFPKAYHCGFNHGINMNEAVNFALPDWLPDGKDSVRRYREHNKAPVFSHNELLITITLFSETIRTALWLKNALIEMVEEESARRGALRAKHPKLVEDLIEEDCPEEQYQCAVCKAFCYLAQVTCSCTSQVSCLSHADQLCTCGKPRKVLRMRYSEAQLEDIRDVVVHRAALPEQWRLRFLSLMESPRPQLKSLRILVSEGERIAHPIPDLGPLKRFVDVATSLIQHIMAVTARKSGGRRKKASRGDGNRKGKRTRAERDDGEDDGIDRGPDVLTSLLKQADRLAFDAPELPQLRQLMLTIEDFRTEASSLLVTPEDQLDRQRCKNALILGQSFGLNFPELPPLERLVQRQEWFRQLEEEVDDANMEYDDVVALLEESLECQIPQDHVMVRELRVREGKGKQWLESVEKLLASSQITIDDISALIEARQHVPVSIDILRKLESLRKSAVSWQTSARNVFATNRSSVAAFRLCKSIAAASKPLSNVVIPEIRELQAELEHHALWREEASKVLGVPVASLVSTIDYIRSEFENSLAPDDDAHNNQRVCFCRSSPTDNMIMCKICQHSYHPRCVDVSLRHVPEEFKCAMCQRLPNDDGPSLDAFIGLISTQRWNFLISPSEFEPAQYIASAAIRYAPQAFRLADPLNLSPPCRDLELLRHTIRKIYTLPLVFDAHNSQTNERCVFVNWLFRRMQDAVRMETKEIPMLAVGLQSKIGRRPSVALAAEQFTLVNSENGTPSRRARPRRRARIILAESHPHEFHCLCGMPSADENTSAQIECPKCGQGYHAGCVKVTEELAGKSIWACPCCTVRDGRHYQKGAEVRVQLSSHRGTDQFLDYRTIINDFAERLIVVTKPISAGAITLECIDFVPAHIPNDVKTVEERENSLNRIKKRKFGGVNGVFRNEQATNNLVAHGLNTVATKGFMGPPSTILNPKQTTSSGISDSSVAMSALSDIQTKSSAVPRTIYTAAESDANTSVPWLTPTIQNRSTFDLRSDFGLESCSSSTPVAVGASTTSVVRQNGGTPSAATICCEGRVTPVVGKSVHDDNIDSRAGYKERYSYSDMEELIAVKEGRHVVDEDVTMENQ</sequence>
<dbReference type="Gene3D" id="2.30.30.1150">
    <property type="match status" value="1"/>
</dbReference>
<dbReference type="Pfam" id="PF08429">
    <property type="entry name" value="PLU-1"/>
    <property type="match status" value="1"/>
</dbReference>
<dbReference type="Pfam" id="PF02928">
    <property type="entry name" value="zf-C5HC2"/>
    <property type="match status" value="1"/>
</dbReference>
<dbReference type="PROSITE" id="PS51184">
    <property type="entry name" value="JMJC"/>
    <property type="match status" value="1"/>
</dbReference>
<proteinExistence type="inferred from homology"/>
<dbReference type="GO" id="GO:0005634">
    <property type="term" value="C:nucleus"/>
    <property type="evidence" value="ECO:0007669"/>
    <property type="project" value="UniProtKB-SubCell"/>
</dbReference>
<dbReference type="SUPFAM" id="SSF57903">
    <property type="entry name" value="FYVE/PHD zinc finger"/>
    <property type="match status" value="3"/>
</dbReference>
<evidence type="ECO:0000256" key="5">
    <source>
        <dbReference type="ARBA" id="ARBA00022723"/>
    </source>
</evidence>
<evidence type="ECO:0000313" key="20">
    <source>
        <dbReference type="Proteomes" id="UP000199727"/>
    </source>
</evidence>
<dbReference type="PANTHER" id="PTHR10694:SF33">
    <property type="entry name" value="LYSINE-SPECIFIC DEMETHYLASE 5"/>
    <property type="match status" value="1"/>
</dbReference>
<dbReference type="InterPro" id="IPR001965">
    <property type="entry name" value="Znf_PHD"/>
</dbReference>
<evidence type="ECO:0000256" key="9">
    <source>
        <dbReference type="ARBA" id="ARBA00023002"/>
    </source>
</evidence>